<organism evidence="7 8">
    <name type="scientific">Aulographum hederae CBS 113979</name>
    <dbReference type="NCBI Taxonomy" id="1176131"/>
    <lineage>
        <taxon>Eukaryota</taxon>
        <taxon>Fungi</taxon>
        <taxon>Dikarya</taxon>
        <taxon>Ascomycota</taxon>
        <taxon>Pezizomycotina</taxon>
        <taxon>Dothideomycetes</taxon>
        <taxon>Pleosporomycetidae</taxon>
        <taxon>Aulographales</taxon>
        <taxon>Aulographaceae</taxon>
    </lineage>
</organism>
<accession>A0A6G1H724</accession>
<dbReference type="PANTHER" id="PTHR16201">
    <property type="entry name" value="SEVEN TRANSMEMBRANE PROTEIN 1-RELATED"/>
    <property type="match status" value="1"/>
</dbReference>
<feature type="transmembrane region" description="Helical" evidence="6">
    <location>
        <begin position="174"/>
        <end position="194"/>
    </location>
</feature>
<evidence type="ECO:0008006" key="9">
    <source>
        <dbReference type="Google" id="ProtNLM"/>
    </source>
</evidence>
<feature type="transmembrane region" description="Helical" evidence="6">
    <location>
        <begin position="20"/>
        <end position="38"/>
    </location>
</feature>
<feature type="transmembrane region" description="Helical" evidence="6">
    <location>
        <begin position="74"/>
        <end position="97"/>
    </location>
</feature>
<dbReference type="Pfam" id="PF04193">
    <property type="entry name" value="PQ-loop"/>
    <property type="match status" value="1"/>
</dbReference>
<dbReference type="InterPro" id="IPR051415">
    <property type="entry name" value="LAAT-1"/>
</dbReference>
<feature type="transmembrane region" description="Helical" evidence="6">
    <location>
        <begin position="109"/>
        <end position="129"/>
    </location>
</feature>
<keyword evidence="2 6" id="KW-0812">Transmembrane</keyword>
<evidence type="ECO:0000313" key="8">
    <source>
        <dbReference type="Proteomes" id="UP000800041"/>
    </source>
</evidence>
<keyword evidence="4 6" id="KW-0472">Membrane</keyword>
<proteinExistence type="predicted"/>
<evidence type="ECO:0000256" key="4">
    <source>
        <dbReference type="ARBA" id="ARBA00023136"/>
    </source>
</evidence>
<sequence length="251" mass="27694">MIPQIYKNWKRGSTDGVPSLMLFVWAISEVPMGAYVIIQKMNIPIQIQPQILAVLCLVTWAQTLVMTHKWRVWTAVLTTFATGAIFAVMEVLLVIGLNIPYKRGVDWPVLFIGILAGVMLGLGLLPLYYEGWKRGGRAEGVSTAFLFTDILGAFFSLLALIAQSHFDLLGGIQYSVVLALEVGLLLLHAVWLWNTRKIRAAAKRNGQTYDEYVSSDSDGPKGAKKSPSISSHGSDEEKRSECHSDGAKEEV</sequence>
<dbReference type="Proteomes" id="UP000800041">
    <property type="component" value="Unassembled WGS sequence"/>
</dbReference>
<dbReference type="PANTHER" id="PTHR16201:SF37">
    <property type="entry name" value="PQ-LOOP REPEAT-CONTAINING PROTEIN"/>
    <property type="match status" value="1"/>
</dbReference>
<feature type="compositionally biased region" description="Basic and acidic residues" evidence="5">
    <location>
        <begin position="233"/>
        <end position="251"/>
    </location>
</feature>
<evidence type="ECO:0000256" key="6">
    <source>
        <dbReference type="SAM" id="Phobius"/>
    </source>
</evidence>
<reference evidence="7" key="1">
    <citation type="journal article" date="2020" name="Stud. Mycol.">
        <title>101 Dothideomycetes genomes: a test case for predicting lifestyles and emergence of pathogens.</title>
        <authorList>
            <person name="Haridas S."/>
            <person name="Albert R."/>
            <person name="Binder M."/>
            <person name="Bloem J."/>
            <person name="Labutti K."/>
            <person name="Salamov A."/>
            <person name="Andreopoulos B."/>
            <person name="Baker S."/>
            <person name="Barry K."/>
            <person name="Bills G."/>
            <person name="Bluhm B."/>
            <person name="Cannon C."/>
            <person name="Castanera R."/>
            <person name="Culley D."/>
            <person name="Daum C."/>
            <person name="Ezra D."/>
            <person name="Gonzalez J."/>
            <person name="Henrissat B."/>
            <person name="Kuo A."/>
            <person name="Liang C."/>
            <person name="Lipzen A."/>
            <person name="Lutzoni F."/>
            <person name="Magnuson J."/>
            <person name="Mondo S."/>
            <person name="Nolan M."/>
            <person name="Ohm R."/>
            <person name="Pangilinan J."/>
            <person name="Park H.-J."/>
            <person name="Ramirez L."/>
            <person name="Alfaro M."/>
            <person name="Sun H."/>
            <person name="Tritt A."/>
            <person name="Yoshinaga Y."/>
            <person name="Zwiers L.-H."/>
            <person name="Turgeon B."/>
            <person name="Goodwin S."/>
            <person name="Spatafora J."/>
            <person name="Crous P."/>
            <person name="Grigoriev I."/>
        </authorList>
    </citation>
    <scope>NUCLEOTIDE SEQUENCE</scope>
    <source>
        <strain evidence="7">CBS 113979</strain>
    </source>
</reference>
<feature type="transmembrane region" description="Helical" evidence="6">
    <location>
        <begin position="50"/>
        <end position="67"/>
    </location>
</feature>
<evidence type="ECO:0000256" key="5">
    <source>
        <dbReference type="SAM" id="MobiDB-lite"/>
    </source>
</evidence>
<dbReference type="Gene3D" id="1.20.1280.290">
    <property type="match status" value="1"/>
</dbReference>
<dbReference type="InterPro" id="IPR006603">
    <property type="entry name" value="PQ-loop_rpt"/>
</dbReference>
<keyword evidence="3 6" id="KW-1133">Transmembrane helix</keyword>
<feature type="transmembrane region" description="Helical" evidence="6">
    <location>
        <begin position="141"/>
        <end position="162"/>
    </location>
</feature>
<comment type="subcellular location">
    <subcellularLocation>
        <location evidence="1">Membrane</location>
        <topology evidence="1">Multi-pass membrane protein</topology>
    </subcellularLocation>
</comment>
<dbReference type="EMBL" id="ML977147">
    <property type="protein sequence ID" value="KAF1988862.1"/>
    <property type="molecule type" value="Genomic_DNA"/>
</dbReference>
<dbReference type="GO" id="GO:0016020">
    <property type="term" value="C:membrane"/>
    <property type="evidence" value="ECO:0007669"/>
    <property type="project" value="UniProtKB-SubCell"/>
</dbReference>
<gene>
    <name evidence="7" type="ORF">K402DRAFT_351365</name>
</gene>
<feature type="region of interest" description="Disordered" evidence="5">
    <location>
        <begin position="207"/>
        <end position="251"/>
    </location>
</feature>
<dbReference type="OrthoDB" id="407617at2759"/>
<evidence type="ECO:0000256" key="3">
    <source>
        <dbReference type="ARBA" id="ARBA00022989"/>
    </source>
</evidence>
<dbReference type="AlphaFoldDB" id="A0A6G1H724"/>
<evidence type="ECO:0000256" key="2">
    <source>
        <dbReference type="ARBA" id="ARBA00022692"/>
    </source>
</evidence>
<dbReference type="SMART" id="SM00679">
    <property type="entry name" value="CTNS"/>
    <property type="match status" value="2"/>
</dbReference>
<evidence type="ECO:0000313" key="7">
    <source>
        <dbReference type="EMBL" id="KAF1988862.1"/>
    </source>
</evidence>
<protein>
    <recommendedName>
        <fullName evidence="9">PQ loop repeat protein</fullName>
    </recommendedName>
</protein>
<name>A0A6G1H724_9PEZI</name>
<keyword evidence="8" id="KW-1185">Reference proteome</keyword>
<evidence type="ECO:0000256" key="1">
    <source>
        <dbReference type="ARBA" id="ARBA00004141"/>
    </source>
</evidence>